<evidence type="ECO:0000259" key="4">
    <source>
        <dbReference type="Pfam" id="PF03936"/>
    </source>
</evidence>
<dbReference type="InterPro" id="IPR005630">
    <property type="entry name" value="Terpene_synthase_metal-bd"/>
</dbReference>
<gene>
    <name evidence="5" type="ORF">RJ639_024064</name>
</gene>
<accession>A0AA88V0T1</accession>
<proteinExistence type="predicted"/>
<protein>
    <recommendedName>
        <fullName evidence="4">Terpene synthase metal-binding domain-containing protein</fullName>
    </recommendedName>
</protein>
<dbReference type="GO" id="GO:0010333">
    <property type="term" value="F:terpene synthase activity"/>
    <property type="evidence" value="ECO:0007669"/>
    <property type="project" value="InterPro"/>
</dbReference>
<dbReference type="InterPro" id="IPR008949">
    <property type="entry name" value="Isoprenoid_synthase_dom_sf"/>
</dbReference>
<dbReference type="InterPro" id="IPR050148">
    <property type="entry name" value="Terpene_synthase-like"/>
</dbReference>
<dbReference type="Proteomes" id="UP001188597">
    <property type="component" value="Unassembled WGS sequence"/>
</dbReference>
<sequence>MLALYEASQLRVKGEDILDEALEFTATHLESFELSSNPNLANQVKHALYQQLRNCCTRKNSVKSQGKSEVERMLFSNIIQRSSTMKDLVRAYNTEAKWFIGGYLPRFDEYMGIGTVTSTYFLIATTSFLGMAELTIKEAFDWLRTKPKSFMACITIYQFVDDVATYEVEKGTGQIATGIECYVKEHDVSKEDRGHE</sequence>
<evidence type="ECO:0000256" key="2">
    <source>
        <dbReference type="ARBA" id="ARBA00022842"/>
    </source>
</evidence>
<keyword evidence="2" id="KW-0460">Magnesium</keyword>
<feature type="domain" description="Terpene synthase metal-binding" evidence="4">
    <location>
        <begin position="20"/>
        <end position="192"/>
    </location>
</feature>
<keyword evidence="6" id="KW-1185">Reference proteome</keyword>
<dbReference type="InterPro" id="IPR008930">
    <property type="entry name" value="Terpenoid_cyclase/PrenylTrfase"/>
</dbReference>
<dbReference type="EMBL" id="JAVXUP010003222">
    <property type="protein sequence ID" value="KAK2999607.1"/>
    <property type="molecule type" value="Genomic_DNA"/>
</dbReference>
<dbReference type="InterPro" id="IPR036965">
    <property type="entry name" value="Terpene_synth_N_sf"/>
</dbReference>
<keyword evidence="3" id="KW-0456">Lyase</keyword>
<dbReference type="Pfam" id="PF03936">
    <property type="entry name" value="Terpene_synth_C"/>
    <property type="match status" value="1"/>
</dbReference>
<evidence type="ECO:0000256" key="3">
    <source>
        <dbReference type="ARBA" id="ARBA00023239"/>
    </source>
</evidence>
<dbReference type="GO" id="GO:0016114">
    <property type="term" value="P:terpenoid biosynthetic process"/>
    <property type="evidence" value="ECO:0007669"/>
    <property type="project" value="InterPro"/>
</dbReference>
<dbReference type="Gene3D" id="1.10.600.10">
    <property type="entry name" value="Farnesyl Diphosphate Synthase"/>
    <property type="match status" value="1"/>
</dbReference>
<name>A0AA88V0T1_9ASTE</name>
<comment type="caution">
    <text evidence="5">The sequence shown here is derived from an EMBL/GenBank/DDBJ whole genome shotgun (WGS) entry which is preliminary data.</text>
</comment>
<organism evidence="5 6">
    <name type="scientific">Escallonia herrerae</name>
    <dbReference type="NCBI Taxonomy" id="1293975"/>
    <lineage>
        <taxon>Eukaryota</taxon>
        <taxon>Viridiplantae</taxon>
        <taxon>Streptophyta</taxon>
        <taxon>Embryophyta</taxon>
        <taxon>Tracheophyta</taxon>
        <taxon>Spermatophyta</taxon>
        <taxon>Magnoliopsida</taxon>
        <taxon>eudicotyledons</taxon>
        <taxon>Gunneridae</taxon>
        <taxon>Pentapetalae</taxon>
        <taxon>asterids</taxon>
        <taxon>campanulids</taxon>
        <taxon>Escalloniales</taxon>
        <taxon>Escalloniaceae</taxon>
        <taxon>Escallonia</taxon>
    </lineage>
</organism>
<evidence type="ECO:0000313" key="6">
    <source>
        <dbReference type="Proteomes" id="UP001188597"/>
    </source>
</evidence>
<dbReference type="Gene3D" id="1.50.10.130">
    <property type="entry name" value="Terpene synthase, N-terminal domain"/>
    <property type="match status" value="1"/>
</dbReference>
<dbReference type="AlphaFoldDB" id="A0AA88V0T1"/>
<evidence type="ECO:0000256" key="1">
    <source>
        <dbReference type="ARBA" id="ARBA00022723"/>
    </source>
</evidence>
<dbReference type="GO" id="GO:0000287">
    <property type="term" value="F:magnesium ion binding"/>
    <property type="evidence" value="ECO:0007669"/>
    <property type="project" value="InterPro"/>
</dbReference>
<dbReference type="PANTHER" id="PTHR31225:SF93">
    <property type="entry name" value="ALPHA-HUMULENE_(-)-(E)-BETA-CARYOPHYLLENE SYNTHASE"/>
    <property type="match status" value="1"/>
</dbReference>
<dbReference type="SUPFAM" id="SSF48239">
    <property type="entry name" value="Terpenoid cyclases/Protein prenyltransferases"/>
    <property type="match status" value="1"/>
</dbReference>
<dbReference type="PANTHER" id="PTHR31225">
    <property type="entry name" value="OS04G0344100 PROTEIN-RELATED"/>
    <property type="match status" value="1"/>
</dbReference>
<keyword evidence="1" id="KW-0479">Metal-binding</keyword>
<reference evidence="5" key="1">
    <citation type="submission" date="2022-12" db="EMBL/GenBank/DDBJ databases">
        <title>Draft genome assemblies for two species of Escallonia (Escalloniales).</title>
        <authorList>
            <person name="Chanderbali A."/>
            <person name="Dervinis C."/>
            <person name="Anghel I."/>
            <person name="Soltis D."/>
            <person name="Soltis P."/>
            <person name="Zapata F."/>
        </authorList>
    </citation>
    <scope>NUCLEOTIDE SEQUENCE</scope>
    <source>
        <strain evidence="5">UCBG64.0493</strain>
        <tissue evidence="5">Leaf</tissue>
    </source>
</reference>
<evidence type="ECO:0000313" key="5">
    <source>
        <dbReference type="EMBL" id="KAK2999607.1"/>
    </source>
</evidence>
<dbReference type="SUPFAM" id="SSF48576">
    <property type="entry name" value="Terpenoid synthases"/>
    <property type="match status" value="1"/>
</dbReference>